<protein>
    <submittedName>
        <fullName evidence="2">Putative membrane protein</fullName>
    </submittedName>
</protein>
<dbReference type="STRING" id="498292.SAMN05660845_0519"/>
<dbReference type="EMBL" id="FOJT01000001">
    <property type="protein sequence ID" value="SFA78334.1"/>
    <property type="molecule type" value="Genomic_DNA"/>
</dbReference>
<name>A0A1I0VPR3_9FLAO</name>
<keyword evidence="1" id="KW-1133">Transmembrane helix</keyword>
<evidence type="ECO:0000256" key="1">
    <source>
        <dbReference type="SAM" id="Phobius"/>
    </source>
</evidence>
<dbReference type="OrthoDB" id="6402664at2"/>
<organism evidence="2 3">
    <name type="scientific">Flavobacterium swingsii</name>
    <dbReference type="NCBI Taxonomy" id="498292"/>
    <lineage>
        <taxon>Bacteria</taxon>
        <taxon>Pseudomonadati</taxon>
        <taxon>Bacteroidota</taxon>
        <taxon>Flavobacteriia</taxon>
        <taxon>Flavobacteriales</taxon>
        <taxon>Flavobacteriaceae</taxon>
        <taxon>Flavobacterium</taxon>
    </lineage>
</organism>
<gene>
    <name evidence="2" type="ORF">SAMN05660845_0519</name>
</gene>
<feature type="transmembrane region" description="Helical" evidence="1">
    <location>
        <begin position="89"/>
        <end position="110"/>
    </location>
</feature>
<keyword evidence="1" id="KW-0472">Membrane</keyword>
<dbReference type="RefSeq" id="WP_091473612.1">
    <property type="nucleotide sequence ID" value="NZ_FOJT01000001.1"/>
</dbReference>
<dbReference type="PANTHER" id="PTHR37309">
    <property type="entry name" value="SLR0284 PROTEIN"/>
    <property type="match status" value="1"/>
</dbReference>
<evidence type="ECO:0000313" key="3">
    <source>
        <dbReference type="Proteomes" id="UP000199604"/>
    </source>
</evidence>
<accession>A0A1I0VPR3</accession>
<keyword evidence="1" id="KW-0812">Transmembrane</keyword>
<dbReference type="Pfam" id="PF04020">
    <property type="entry name" value="Phage_holin_4_2"/>
    <property type="match status" value="1"/>
</dbReference>
<proteinExistence type="predicted"/>
<dbReference type="AlphaFoldDB" id="A0A1I0VPR3"/>
<reference evidence="3" key="1">
    <citation type="submission" date="2016-10" db="EMBL/GenBank/DDBJ databases">
        <authorList>
            <person name="Varghese N."/>
            <person name="Submissions S."/>
        </authorList>
    </citation>
    <scope>NUCLEOTIDE SEQUENCE [LARGE SCALE GENOMIC DNA]</scope>
    <source>
        <strain evidence="3">DSM 21789</strain>
    </source>
</reference>
<dbReference type="InterPro" id="IPR007165">
    <property type="entry name" value="Phage_holin_4_2"/>
</dbReference>
<dbReference type="Proteomes" id="UP000199604">
    <property type="component" value="Unassembled WGS sequence"/>
</dbReference>
<dbReference type="PANTHER" id="PTHR37309:SF1">
    <property type="entry name" value="SLR0284 PROTEIN"/>
    <property type="match status" value="1"/>
</dbReference>
<feature type="transmembrane region" description="Helical" evidence="1">
    <location>
        <begin position="50"/>
        <end position="77"/>
    </location>
</feature>
<sequence>MKLLFRLLITTIIVLALSYFMGGVQVDNITTAIKVAIVLGLLNTFLKPVLVFFTFPITVVTLGLFLLVINAGMVLLCDYWLDGFTISSFLTALFFSILLSISQSILYKFIKDDK</sequence>
<evidence type="ECO:0000313" key="2">
    <source>
        <dbReference type="EMBL" id="SFA78334.1"/>
    </source>
</evidence>
<keyword evidence="3" id="KW-1185">Reference proteome</keyword>